<keyword evidence="3 6" id="KW-0812">Transmembrane</keyword>
<dbReference type="AlphaFoldDB" id="A0A4Q7AJ57"/>
<feature type="transmembrane region" description="Helical" evidence="6">
    <location>
        <begin position="143"/>
        <end position="162"/>
    </location>
</feature>
<dbReference type="EMBL" id="SGSQ01000012">
    <property type="protein sequence ID" value="RZG46482.1"/>
    <property type="molecule type" value="Genomic_DNA"/>
</dbReference>
<feature type="transmembrane region" description="Helical" evidence="6">
    <location>
        <begin position="109"/>
        <end position="131"/>
    </location>
</feature>
<evidence type="ECO:0000256" key="5">
    <source>
        <dbReference type="ARBA" id="ARBA00023136"/>
    </source>
</evidence>
<proteinExistence type="predicted"/>
<feature type="transmembrane region" description="Helical" evidence="6">
    <location>
        <begin position="9"/>
        <end position="30"/>
    </location>
</feature>
<dbReference type="GO" id="GO:0005886">
    <property type="term" value="C:plasma membrane"/>
    <property type="evidence" value="ECO:0007669"/>
    <property type="project" value="UniProtKB-SubCell"/>
</dbReference>
<evidence type="ECO:0000256" key="1">
    <source>
        <dbReference type="ARBA" id="ARBA00004651"/>
    </source>
</evidence>
<sequence length="608" mass="70872">MFFVKQQMVFFIISFVSVIFSIFVSNSFSYKILNGGYIFTFVQYFFSTLIIFSILNLIYCITKKFKFSIIFFLFFYLLLNFINIKKEAYLSSPFTPRDFLLFNETLTSAPALLILSVLIGVFIFTFSLIKVYKYERKQSQHPFILNFLIFIITFPFFIFMNAKENFLPYCEKLDAPSLSCKFALAMPKTRNNWVGDHEIIKSYGFLTFFISKTFDNIYKAQFQKPIPKETISLLYKSKDQKQIDKLPNIVFVMSEAHWDASQLAQSLPQNVTPTINQHQLSTFLSPSFGGGTANAEFEVLTSLNSFLNHNELAYVSNLKRPTYSLPMYLNTLGYETTAMHNNGKYFYNRNKVYQLLDFQRFIALENMVSKNEQPKFINDAGWATDDLLYENIKNQLNKLDKPQFIYAISVENHFNYSDDRFGTDNFNINKLNISESSKQKLNTYFSGMQRADQHLNSLIQFINQTNRPTIVIFFGDHLPSLQEVFDEFHFFKSEQEKTEKKDTRFFETPLSVWANFPIDKKQFEGQFVAAHFLAPKVLEAAHVPLSPYYTFVNKVSSCYKAVHNTGTQTQKSCAFNQADVLKQYQDMNMDVLNGKNFTYQILKPETKS</sequence>
<comment type="subcellular location">
    <subcellularLocation>
        <location evidence="1">Cell membrane</location>
        <topology evidence="1">Multi-pass membrane protein</topology>
    </subcellularLocation>
</comment>
<dbReference type="InterPro" id="IPR000917">
    <property type="entry name" value="Sulfatase_N"/>
</dbReference>
<dbReference type="Pfam" id="PF00884">
    <property type="entry name" value="Sulfatase"/>
    <property type="match status" value="1"/>
</dbReference>
<dbReference type="InterPro" id="IPR050448">
    <property type="entry name" value="OpgB/LTA_synthase_biosynth"/>
</dbReference>
<dbReference type="PANTHER" id="PTHR47371">
    <property type="entry name" value="LIPOTEICHOIC ACID SYNTHASE"/>
    <property type="match status" value="1"/>
</dbReference>
<feature type="domain" description="Sulfatase N-terminal" evidence="7">
    <location>
        <begin position="247"/>
        <end position="542"/>
    </location>
</feature>
<dbReference type="CDD" id="cd16015">
    <property type="entry name" value="LTA_synthase"/>
    <property type="match status" value="1"/>
</dbReference>
<evidence type="ECO:0000256" key="4">
    <source>
        <dbReference type="ARBA" id="ARBA00022989"/>
    </source>
</evidence>
<evidence type="ECO:0000256" key="3">
    <source>
        <dbReference type="ARBA" id="ARBA00022692"/>
    </source>
</evidence>
<organism evidence="8 9">
    <name type="scientific">Acinetobacter wuhouensis</name>
    <dbReference type="NCBI Taxonomy" id="1879050"/>
    <lineage>
        <taxon>Bacteria</taxon>
        <taxon>Pseudomonadati</taxon>
        <taxon>Pseudomonadota</taxon>
        <taxon>Gammaproteobacteria</taxon>
        <taxon>Moraxellales</taxon>
        <taxon>Moraxellaceae</taxon>
        <taxon>Acinetobacter</taxon>
    </lineage>
</organism>
<dbReference type="Gene3D" id="3.40.720.10">
    <property type="entry name" value="Alkaline Phosphatase, subunit A"/>
    <property type="match status" value="1"/>
</dbReference>
<gene>
    <name evidence="8" type="ORF">EXU28_09060</name>
</gene>
<feature type="transmembrane region" description="Helical" evidence="6">
    <location>
        <begin position="65"/>
        <end position="84"/>
    </location>
</feature>
<keyword evidence="4 6" id="KW-1133">Transmembrane helix</keyword>
<evidence type="ECO:0000313" key="9">
    <source>
        <dbReference type="Proteomes" id="UP000293863"/>
    </source>
</evidence>
<dbReference type="InterPro" id="IPR017850">
    <property type="entry name" value="Alkaline_phosphatase_core_sf"/>
</dbReference>
<reference evidence="8 9" key="1">
    <citation type="submission" date="2019-02" db="EMBL/GenBank/DDBJ databases">
        <title>The Batch Genome Submission of Acinetobacter spp. strains.</title>
        <authorList>
            <person name="Qin J."/>
            <person name="Hu Y."/>
            <person name="Ye H."/>
            <person name="Wei L."/>
            <person name="Feng Y."/>
            <person name="Zong Z."/>
        </authorList>
    </citation>
    <scope>NUCLEOTIDE SEQUENCE [LARGE SCALE GENOMIC DNA]</scope>
    <source>
        <strain evidence="8 9">WCHAW060049</strain>
    </source>
</reference>
<evidence type="ECO:0000256" key="6">
    <source>
        <dbReference type="SAM" id="Phobius"/>
    </source>
</evidence>
<protein>
    <submittedName>
        <fullName evidence="8">LTA synthase family protein</fullName>
    </submittedName>
</protein>
<comment type="caution">
    <text evidence="8">The sequence shown here is derived from an EMBL/GenBank/DDBJ whole genome shotgun (WGS) entry which is preliminary data.</text>
</comment>
<keyword evidence="9" id="KW-1185">Reference proteome</keyword>
<keyword evidence="2" id="KW-1003">Cell membrane</keyword>
<evidence type="ECO:0000313" key="8">
    <source>
        <dbReference type="EMBL" id="RZG46482.1"/>
    </source>
</evidence>
<feature type="transmembrane region" description="Helical" evidence="6">
    <location>
        <begin position="36"/>
        <end position="58"/>
    </location>
</feature>
<dbReference type="PANTHER" id="PTHR47371:SF3">
    <property type="entry name" value="PHOSPHOGLYCEROL TRANSFERASE I"/>
    <property type="match status" value="1"/>
</dbReference>
<keyword evidence="5 6" id="KW-0472">Membrane</keyword>
<dbReference type="SUPFAM" id="SSF53649">
    <property type="entry name" value="Alkaline phosphatase-like"/>
    <property type="match status" value="1"/>
</dbReference>
<dbReference type="Proteomes" id="UP000293863">
    <property type="component" value="Unassembled WGS sequence"/>
</dbReference>
<accession>A0A4Q7AJ57</accession>
<name>A0A4Q7AJ57_9GAMM</name>
<evidence type="ECO:0000259" key="7">
    <source>
        <dbReference type="Pfam" id="PF00884"/>
    </source>
</evidence>
<evidence type="ECO:0000256" key="2">
    <source>
        <dbReference type="ARBA" id="ARBA00022475"/>
    </source>
</evidence>